<reference evidence="1" key="1">
    <citation type="submission" date="2025-05" db="UniProtKB">
        <authorList>
            <consortium name="RefSeq"/>
        </authorList>
    </citation>
    <scope>NUCLEOTIDE SEQUENCE [LARGE SCALE GENOMIC DNA]</scope>
</reference>
<name>A0ABM4B1W1_HYDVU</name>
<dbReference type="PANTHER" id="PTHR47510">
    <property type="entry name" value="REVERSE TRANSCRIPTASE DOMAIN-CONTAINING PROTEIN"/>
    <property type="match status" value="1"/>
</dbReference>
<evidence type="ECO:0000313" key="1">
    <source>
        <dbReference type="Proteomes" id="UP001652625"/>
    </source>
</evidence>
<keyword evidence="1" id="KW-1185">Reference proteome</keyword>
<evidence type="ECO:0000313" key="2">
    <source>
        <dbReference type="RefSeq" id="XP_065642786.1"/>
    </source>
</evidence>
<sequence length="177" mass="20259">MSIKHFVITTILNSKKAKKKYYDNYFTENIKNIKATWKGIKNIINIKSNSQTTPNVIIHNNKTITNPFDICNTFNNYFTNIGKDVQATIPSSMNHFTYYLSNPFQKSYFIKPTDKHEISKIINSLDANKASGPNGLPVKILKLLETELSRILSNIFNISFLSGIFPENLKTAEVQNY</sequence>
<gene>
    <name evidence="2" type="primary">LOC136074400</name>
</gene>
<dbReference type="Proteomes" id="UP001652625">
    <property type="component" value="Chromosome 01"/>
</dbReference>
<proteinExistence type="predicted"/>
<organism evidence="1 2">
    <name type="scientific">Hydra vulgaris</name>
    <name type="common">Hydra</name>
    <name type="synonym">Hydra attenuata</name>
    <dbReference type="NCBI Taxonomy" id="6087"/>
    <lineage>
        <taxon>Eukaryota</taxon>
        <taxon>Metazoa</taxon>
        <taxon>Cnidaria</taxon>
        <taxon>Hydrozoa</taxon>
        <taxon>Hydroidolina</taxon>
        <taxon>Anthoathecata</taxon>
        <taxon>Aplanulata</taxon>
        <taxon>Hydridae</taxon>
        <taxon>Hydra</taxon>
    </lineage>
</organism>
<dbReference type="GeneID" id="136074400"/>
<reference evidence="2" key="2">
    <citation type="submission" date="2025-08" db="UniProtKB">
        <authorList>
            <consortium name="RefSeq"/>
        </authorList>
    </citation>
    <scope>IDENTIFICATION</scope>
</reference>
<accession>A0ABM4B1W1</accession>
<dbReference type="PANTHER" id="PTHR47510:SF3">
    <property type="entry name" value="ENDO_EXONUCLEASE_PHOSPHATASE DOMAIN-CONTAINING PROTEIN"/>
    <property type="match status" value="1"/>
</dbReference>
<dbReference type="RefSeq" id="XP_065642786.1">
    <property type="nucleotide sequence ID" value="XM_065786714.1"/>
</dbReference>
<protein>
    <submittedName>
        <fullName evidence="2">Uncharacterized protein LOC136074400</fullName>
    </submittedName>
</protein>